<protein>
    <submittedName>
        <fullName evidence="2">Uncharacterized protein LOC142173477</fullName>
    </submittedName>
</protein>
<evidence type="ECO:0000313" key="1">
    <source>
        <dbReference type="Proteomes" id="UP000790787"/>
    </source>
</evidence>
<dbReference type="RefSeq" id="XP_075095173.1">
    <property type="nucleotide sequence ID" value="XM_075239072.1"/>
</dbReference>
<dbReference type="Proteomes" id="UP000790787">
    <property type="component" value="Chromosome 19"/>
</dbReference>
<sequence length="125" mass="14554">MKKRLEDAKGLWPEALPRVLLAHRMTPKTSTREIPYSLIYGTEAVILVEVREQSLRYTNESGNNNDENRRQDFGEIEERSDMAYIIMVAQKQQAEHYYNRKAKVRLLKIGDYVLKAKTKAGKDPQ</sequence>
<reference evidence="1" key="1">
    <citation type="journal article" date="2014" name="Nat. Commun.">
        <title>The tobacco genome sequence and its comparison with those of tomato and potato.</title>
        <authorList>
            <person name="Sierro N."/>
            <person name="Battey J.N."/>
            <person name="Ouadi S."/>
            <person name="Bakaher N."/>
            <person name="Bovet L."/>
            <person name="Willig A."/>
            <person name="Goepfert S."/>
            <person name="Peitsch M.C."/>
            <person name="Ivanov N.V."/>
        </authorList>
    </citation>
    <scope>NUCLEOTIDE SEQUENCE [LARGE SCALE GENOMIC DNA]</scope>
</reference>
<evidence type="ECO:0000313" key="2">
    <source>
        <dbReference type="RefSeq" id="XP_075095173.1"/>
    </source>
</evidence>
<organism evidence="1 2">
    <name type="scientific">Nicotiana tabacum</name>
    <name type="common">Common tobacco</name>
    <dbReference type="NCBI Taxonomy" id="4097"/>
    <lineage>
        <taxon>Eukaryota</taxon>
        <taxon>Viridiplantae</taxon>
        <taxon>Streptophyta</taxon>
        <taxon>Embryophyta</taxon>
        <taxon>Tracheophyta</taxon>
        <taxon>Spermatophyta</taxon>
        <taxon>Magnoliopsida</taxon>
        <taxon>eudicotyledons</taxon>
        <taxon>Gunneridae</taxon>
        <taxon>Pentapetalae</taxon>
        <taxon>asterids</taxon>
        <taxon>lamiids</taxon>
        <taxon>Solanales</taxon>
        <taxon>Solanaceae</taxon>
        <taxon>Nicotianoideae</taxon>
        <taxon>Nicotianeae</taxon>
        <taxon>Nicotiana</taxon>
    </lineage>
</organism>
<proteinExistence type="predicted"/>
<name>A0AC58TD62_TOBAC</name>
<keyword evidence="1" id="KW-1185">Reference proteome</keyword>
<reference evidence="2" key="2">
    <citation type="submission" date="2025-08" db="UniProtKB">
        <authorList>
            <consortium name="RefSeq"/>
        </authorList>
    </citation>
    <scope>IDENTIFICATION</scope>
    <source>
        <tissue evidence="2">Leaf</tissue>
    </source>
</reference>
<gene>
    <name evidence="2" type="primary">LOC142173477</name>
</gene>
<accession>A0AC58TD62</accession>